<feature type="transmembrane region" description="Helical" evidence="1">
    <location>
        <begin position="55"/>
        <end position="79"/>
    </location>
</feature>
<evidence type="ECO:0000313" key="2">
    <source>
        <dbReference type="EMBL" id="GIG82278.1"/>
    </source>
</evidence>
<protein>
    <submittedName>
        <fullName evidence="2">Uncharacterized protein</fullName>
    </submittedName>
</protein>
<comment type="caution">
    <text evidence="2">The sequence shown here is derived from an EMBL/GenBank/DDBJ whole genome shotgun (WGS) entry which is preliminary data.</text>
</comment>
<evidence type="ECO:0000256" key="1">
    <source>
        <dbReference type="SAM" id="Phobius"/>
    </source>
</evidence>
<feature type="transmembrane region" description="Helical" evidence="1">
    <location>
        <begin position="91"/>
        <end position="108"/>
    </location>
</feature>
<organism evidence="2 3">
    <name type="scientific">Planotetraspora kaengkrachanensis</name>
    <dbReference type="NCBI Taxonomy" id="575193"/>
    <lineage>
        <taxon>Bacteria</taxon>
        <taxon>Bacillati</taxon>
        <taxon>Actinomycetota</taxon>
        <taxon>Actinomycetes</taxon>
        <taxon>Streptosporangiales</taxon>
        <taxon>Streptosporangiaceae</taxon>
        <taxon>Planotetraspora</taxon>
    </lineage>
</organism>
<evidence type="ECO:0000313" key="3">
    <source>
        <dbReference type="Proteomes" id="UP000630097"/>
    </source>
</evidence>
<dbReference type="RefSeq" id="WP_203885627.1">
    <property type="nucleotide sequence ID" value="NZ_BAABHH010000003.1"/>
</dbReference>
<reference evidence="2 3" key="1">
    <citation type="submission" date="2021-01" db="EMBL/GenBank/DDBJ databases">
        <title>Whole genome shotgun sequence of Planotetraspora kaengkrachanensis NBRC 104272.</title>
        <authorList>
            <person name="Komaki H."/>
            <person name="Tamura T."/>
        </authorList>
    </citation>
    <scope>NUCLEOTIDE SEQUENCE [LARGE SCALE GENOMIC DNA]</scope>
    <source>
        <strain evidence="2 3">NBRC 104272</strain>
    </source>
</reference>
<keyword evidence="3" id="KW-1185">Reference proteome</keyword>
<accession>A0A8J3PWL6</accession>
<feature type="transmembrane region" description="Helical" evidence="1">
    <location>
        <begin position="7"/>
        <end position="30"/>
    </location>
</feature>
<keyword evidence="1" id="KW-0472">Membrane</keyword>
<keyword evidence="1" id="KW-1133">Transmembrane helix</keyword>
<dbReference type="EMBL" id="BONV01000028">
    <property type="protein sequence ID" value="GIG82278.1"/>
    <property type="molecule type" value="Genomic_DNA"/>
</dbReference>
<name>A0A8J3PWL6_9ACTN</name>
<feature type="transmembrane region" description="Helical" evidence="1">
    <location>
        <begin position="114"/>
        <end position="131"/>
    </location>
</feature>
<dbReference type="Proteomes" id="UP000630097">
    <property type="component" value="Unassembled WGS sequence"/>
</dbReference>
<sequence length="154" mass="15756">MRTVYKVLAYIIAAEVAVQASFVVLANAGLDKWVAGGGVLDKAVMESDEFPFPEVIGIILHGVNGGMVIPALALLLLIVSFFAQVSGGVKFAAVVLLLVAVQITLGYAGHELPALGALHGLNALLLFTAALHTARRARPATAGTPAGTPTATSV</sequence>
<keyword evidence="1" id="KW-0812">Transmembrane</keyword>
<gene>
    <name evidence="2" type="ORF">Pka01_54050</name>
</gene>
<dbReference type="AlphaFoldDB" id="A0A8J3PWL6"/>
<proteinExistence type="predicted"/>